<accession>A0A372JJR6</accession>
<dbReference type="EMBL" id="QURH01000311">
    <property type="protein sequence ID" value="RFU40066.1"/>
    <property type="molecule type" value="Genomic_DNA"/>
</dbReference>
<dbReference type="GO" id="GO:0005886">
    <property type="term" value="C:plasma membrane"/>
    <property type="evidence" value="ECO:0007669"/>
    <property type="project" value="UniProtKB-SubCell"/>
</dbReference>
<evidence type="ECO:0000256" key="7">
    <source>
        <dbReference type="ARBA" id="ARBA00023136"/>
    </source>
</evidence>
<dbReference type="InterPro" id="IPR056785">
    <property type="entry name" value="YkcA/B-like_C"/>
</dbReference>
<gene>
    <name evidence="10" type="ORF">DZF91_19060</name>
</gene>
<keyword evidence="11" id="KW-1185">Reference proteome</keyword>
<feature type="transmembrane region" description="Helical" evidence="8">
    <location>
        <begin position="50"/>
        <end position="68"/>
    </location>
</feature>
<evidence type="ECO:0000256" key="1">
    <source>
        <dbReference type="ARBA" id="ARBA00004651"/>
    </source>
</evidence>
<keyword evidence="6 8" id="KW-1133">Transmembrane helix</keyword>
<keyword evidence="5 8" id="KW-0812">Transmembrane</keyword>
<evidence type="ECO:0000313" key="10">
    <source>
        <dbReference type="EMBL" id="RFU40066.1"/>
    </source>
</evidence>
<comment type="caution">
    <text evidence="10">The sequence shown here is derived from an EMBL/GenBank/DDBJ whole genome shotgun (WGS) entry which is preliminary data.</text>
</comment>
<dbReference type="PANTHER" id="PTHR33908">
    <property type="entry name" value="MANNOSYLTRANSFERASE YKCB-RELATED"/>
    <property type="match status" value="1"/>
</dbReference>
<comment type="subcellular location">
    <subcellularLocation>
        <location evidence="1">Cell membrane</location>
        <topology evidence="1">Multi-pass membrane protein</topology>
    </subcellularLocation>
</comment>
<dbReference type="GO" id="GO:0009103">
    <property type="term" value="P:lipopolysaccharide biosynthetic process"/>
    <property type="evidence" value="ECO:0007669"/>
    <property type="project" value="UniProtKB-ARBA"/>
</dbReference>
<dbReference type="InterPro" id="IPR050297">
    <property type="entry name" value="LipidA_mod_glycosyltrf_83"/>
</dbReference>
<feature type="non-terminal residue" evidence="10">
    <location>
        <position position="1"/>
    </location>
</feature>
<feature type="transmembrane region" description="Helical" evidence="8">
    <location>
        <begin position="166"/>
        <end position="185"/>
    </location>
</feature>
<sequence length="418" mass="42140">GAGAGGDAFREFARRAGETARDRPPGGGGGMFGGRPGIGRMFGAELGGQISWLLPLAAVALVAGLVLVRRRPRADLARAALVLWGAWLAVHFVVFSFSEGTFHPYYTTAMAPAIAALTGGGAVLLFGAYRQSARWAWVPAVAVAATGAWAFVLLNRTPHWHPALRWLVAAVTMLAVANLLVGRLVRRAGTPFSLAGVALAVVACLAGPGAYGASAASSPVNGTNPLAGPDSGHGFGPGGRMGGRGGVRGFEGMPPGMGEGVPGSGVPGFGQPPGGASPGGPATVGGRRGFGGPGGEVSDQLVSYLERRQGGARWLVAVPNAQAASSIILRTGRPVIAMGGFTGADDAMTVAKLESFVRQGKLRYIVVSDGGMGPGGRGASTEAVTAWVRQHGTPVRPGEYGASDSSGGVTVYELSAGR</sequence>
<evidence type="ECO:0000256" key="3">
    <source>
        <dbReference type="ARBA" id="ARBA00022676"/>
    </source>
</evidence>
<name>A0A372JJR6_9ACTN</name>
<evidence type="ECO:0000313" key="11">
    <source>
        <dbReference type="Proteomes" id="UP000261811"/>
    </source>
</evidence>
<feature type="transmembrane region" description="Helical" evidence="8">
    <location>
        <begin position="80"/>
        <end position="97"/>
    </location>
</feature>
<evidence type="ECO:0000256" key="2">
    <source>
        <dbReference type="ARBA" id="ARBA00022475"/>
    </source>
</evidence>
<feature type="domain" description="Putative mannosyltransferase YkcA/B-like C-terminal" evidence="9">
    <location>
        <begin position="301"/>
        <end position="391"/>
    </location>
</feature>
<evidence type="ECO:0000256" key="4">
    <source>
        <dbReference type="ARBA" id="ARBA00022679"/>
    </source>
</evidence>
<proteinExistence type="predicted"/>
<dbReference type="PANTHER" id="PTHR33908:SF3">
    <property type="entry name" value="UNDECAPRENYL PHOSPHATE-ALPHA-4-AMINO-4-DEOXY-L-ARABINOSE ARABINOSYL TRANSFERASE"/>
    <property type="match status" value="1"/>
</dbReference>
<feature type="transmembrane region" description="Helical" evidence="8">
    <location>
        <begin position="135"/>
        <end position="154"/>
    </location>
</feature>
<dbReference type="Pfam" id="PF24878">
    <property type="entry name" value="YkcB_C"/>
    <property type="match status" value="1"/>
</dbReference>
<keyword evidence="4 10" id="KW-0808">Transferase</keyword>
<keyword evidence="7 8" id="KW-0472">Membrane</keyword>
<feature type="transmembrane region" description="Helical" evidence="8">
    <location>
        <begin position="109"/>
        <end position="128"/>
    </location>
</feature>
<evidence type="ECO:0000256" key="5">
    <source>
        <dbReference type="ARBA" id="ARBA00022692"/>
    </source>
</evidence>
<reference evidence="10 11" key="1">
    <citation type="submission" date="2018-08" db="EMBL/GenBank/DDBJ databases">
        <title>Actinomadura jelena sp. nov., a novel Actinomycete isolated from soil in Chad.</title>
        <authorList>
            <person name="Shi L."/>
        </authorList>
    </citation>
    <scope>NUCLEOTIDE SEQUENCE [LARGE SCALE GENOMIC DNA]</scope>
    <source>
        <strain evidence="10 11">NEAU-G17</strain>
    </source>
</reference>
<dbReference type="GO" id="GO:0016763">
    <property type="term" value="F:pentosyltransferase activity"/>
    <property type="evidence" value="ECO:0007669"/>
    <property type="project" value="TreeGrafter"/>
</dbReference>
<evidence type="ECO:0000259" key="9">
    <source>
        <dbReference type="Pfam" id="PF24878"/>
    </source>
</evidence>
<organism evidence="10 11">
    <name type="scientific">Actinomadura logoneensis</name>
    <dbReference type="NCBI Taxonomy" id="2293572"/>
    <lineage>
        <taxon>Bacteria</taxon>
        <taxon>Bacillati</taxon>
        <taxon>Actinomycetota</taxon>
        <taxon>Actinomycetes</taxon>
        <taxon>Streptosporangiales</taxon>
        <taxon>Thermomonosporaceae</taxon>
        <taxon>Actinomadura</taxon>
    </lineage>
</organism>
<dbReference type="AlphaFoldDB" id="A0A372JJR6"/>
<keyword evidence="3" id="KW-0328">Glycosyltransferase</keyword>
<evidence type="ECO:0000256" key="8">
    <source>
        <dbReference type="SAM" id="Phobius"/>
    </source>
</evidence>
<dbReference type="GO" id="GO:0010041">
    <property type="term" value="P:response to iron(III) ion"/>
    <property type="evidence" value="ECO:0007669"/>
    <property type="project" value="TreeGrafter"/>
</dbReference>
<evidence type="ECO:0000256" key="6">
    <source>
        <dbReference type="ARBA" id="ARBA00022989"/>
    </source>
</evidence>
<dbReference type="Proteomes" id="UP000261811">
    <property type="component" value="Unassembled WGS sequence"/>
</dbReference>
<feature type="transmembrane region" description="Helical" evidence="8">
    <location>
        <begin position="192"/>
        <end position="211"/>
    </location>
</feature>
<protein>
    <submittedName>
        <fullName evidence="10">Glycosyl transferase family 39</fullName>
    </submittedName>
</protein>
<keyword evidence="2" id="KW-1003">Cell membrane</keyword>